<evidence type="ECO:0000256" key="3">
    <source>
        <dbReference type="ARBA" id="ARBA00022989"/>
    </source>
</evidence>
<evidence type="ECO:0000256" key="2">
    <source>
        <dbReference type="ARBA" id="ARBA00022692"/>
    </source>
</evidence>
<feature type="transmembrane region" description="Helical" evidence="5">
    <location>
        <begin position="137"/>
        <end position="157"/>
    </location>
</feature>
<organism evidence="7 8">
    <name type="scientific">Streptosporangium pseudovulgare</name>
    <dbReference type="NCBI Taxonomy" id="35765"/>
    <lineage>
        <taxon>Bacteria</taxon>
        <taxon>Bacillati</taxon>
        <taxon>Actinomycetota</taxon>
        <taxon>Actinomycetes</taxon>
        <taxon>Streptosporangiales</taxon>
        <taxon>Streptosporangiaceae</taxon>
        <taxon>Streptosporangium</taxon>
    </lineage>
</organism>
<gene>
    <name evidence="7" type="ORF">GCM10010140_03490</name>
</gene>
<dbReference type="InterPro" id="IPR013525">
    <property type="entry name" value="ABC2_TM"/>
</dbReference>
<keyword evidence="3 5" id="KW-1133">Transmembrane helix</keyword>
<sequence>MTMAARDLVTVARFDARLFWRDRTALGTSVTLFLVLGVGLPVMMDRLQPGRPEFVAAQHVGILSMLLVLATFGQAATTLTTRREQLLLKRLRATGLADRDILGGGILNLVLQNTLLTAVVSVALYALTSLPVPRDPLLFLVAVVAGAAVLCLLGTAFTPLIPRPELAGVMAMPFFLLAGVGAGGFGPLTEMLPGWVSTLLGLLPTDAIADIARIAYAADGTFGGDLAAAAGPALKLAVWAAIGFFALTRWFRWDPRKQ</sequence>
<protein>
    <recommendedName>
        <fullName evidence="6">ABC-2 type transporter transmembrane domain-containing protein</fullName>
    </recommendedName>
</protein>
<dbReference type="EMBL" id="BMQJ01000001">
    <property type="protein sequence ID" value="GGP78559.1"/>
    <property type="molecule type" value="Genomic_DNA"/>
</dbReference>
<dbReference type="Proteomes" id="UP000611554">
    <property type="component" value="Unassembled WGS sequence"/>
</dbReference>
<dbReference type="InterPro" id="IPR051784">
    <property type="entry name" value="Nod_factor_ABC_transporter"/>
</dbReference>
<feature type="transmembrane region" description="Helical" evidence="5">
    <location>
        <begin position="25"/>
        <end position="44"/>
    </location>
</feature>
<comment type="caution">
    <text evidence="7">The sequence shown here is derived from an EMBL/GenBank/DDBJ whole genome shotgun (WGS) entry which is preliminary data.</text>
</comment>
<dbReference type="PANTHER" id="PTHR43229:SF3">
    <property type="entry name" value="ABC-TYPE MULTIDRUG TRANSPORT SYSTEM, PERMEASE COMPONENT"/>
    <property type="match status" value="1"/>
</dbReference>
<evidence type="ECO:0000256" key="4">
    <source>
        <dbReference type="ARBA" id="ARBA00023136"/>
    </source>
</evidence>
<dbReference type="Pfam" id="PF01061">
    <property type="entry name" value="ABC2_membrane"/>
    <property type="match status" value="1"/>
</dbReference>
<feature type="transmembrane region" description="Helical" evidence="5">
    <location>
        <begin position="233"/>
        <end position="251"/>
    </location>
</feature>
<evidence type="ECO:0000259" key="6">
    <source>
        <dbReference type="Pfam" id="PF01061"/>
    </source>
</evidence>
<reference evidence="8" key="1">
    <citation type="journal article" date="2019" name="Int. J. Syst. Evol. Microbiol.">
        <title>The Global Catalogue of Microorganisms (GCM) 10K type strain sequencing project: providing services to taxonomists for standard genome sequencing and annotation.</title>
        <authorList>
            <consortium name="The Broad Institute Genomics Platform"/>
            <consortium name="The Broad Institute Genome Sequencing Center for Infectious Disease"/>
            <person name="Wu L."/>
            <person name="Ma J."/>
        </authorList>
    </citation>
    <scope>NUCLEOTIDE SEQUENCE [LARGE SCALE GENOMIC DNA]</scope>
    <source>
        <strain evidence="8">JCM 3115</strain>
    </source>
</reference>
<accession>A0ABQ2QGK6</accession>
<dbReference type="PANTHER" id="PTHR43229">
    <property type="entry name" value="NODULATION PROTEIN J"/>
    <property type="match status" value="1"/>
</dbReference>
<keyword evidence="8" id="KW-1185">Reference proteome</keyword>
<evidence type="ECO:0000313" key="7">
    <source>
        <dbReference type="EMBL" id="GGP78559.1"/>
    </source>
</evidence>
<keyword evidence="2 5" id="KW-0812">Transmembrane</keyword>
<evidence type="ECO:0000313" key="8">
    <source>
        <dbReference type="Proteomes" id="UP000611554"/>
    </source>
</evidence>
<feature type="transmembrane region" description="Helical" evidence="5">
    <location>
        <begin position="56"/>
        <end position="80"/>
    </location>
</feature>
<feature type="domain" description="ABC-2 type transporter transmembrane" evidence="6">
    <location>
        <begin position="10"/>
        <end position="214"/>
    </location>
</feature>
<comment type="subcellular location">
    <subcellularLocation>
        <location evidence="1">Membrane</location>
        <topology evidence="1">Multi-pass membrane protein</topology>
    </subcellularLocation>
</comment>
<feature type="transmembrane region" description="Helical" evidence="5">
    <location>
        <begin position="101"/>
        <end position="125"/>
    </location>
</feature>
<evidence type="ECO:0000256" key="5">
    <source>
        <dbReference type="SAM" id="Phobius"/>
    </source>
</evidence>
<feature type="transmembrane region" description="Helical" evidence="5">
    <location>
        <begin position="169"/>
        <end position="188"/>
    </location>
</feature>
<keyword evidence="4 5" id="KW-0472">Membrane</keyword>
<proteinExistence type="predicted"/>
<evidence type="ECO:0000256" key="1">
    <source>
        <dbReference type="ARBA" id="ARBA00004141"/>
    </source>
</evidence>
<name>A0ABQ2QGK6_9ACTN</name>